<dbReference type="AlphaFoldDB" id="F8C8G6"/>
<dbReference type="InterPro" id="IPR020904">
    <property type="entry name" value="Sc_DH/Rdtase_CS"/>
</dbReference>
<dbReference type="PANTHER" id="PTHR43490">
    <property type="entry name" value="(+)-NEOMENTHOL DEHYDROGENASE"/>
    <property type="match status" value="1"/>
</dbReference>
<dbReference type="EMBL" id="CP002830">
    <property type="protein sequence ID" value="AEI62012.1"/>
    <property type="molecule type" value="Genomic_DNA"/>
</dbReference>
<dbReference type="PROSITE" id="PS00061">
    <property type="entry name" value="ADH_SHORT"/>
    <property type="match status" value="1"/>
</dbReference>
<dbReference type="InterPro" id="IPR002347">
    <property type="entry name" value="SDR_fam"/>
</dbReference>
<dbReference type="HOGENOM" id="CLU_010194_9_0_7"/>
<keyword evidence="3" id="KW-0560">Oxidoreductase</keyword>
<dbReference type="Proteomes" id="UP000000488">
    <property type="component" value="Chromosome"/>
</dbReference>
<dbReference type="PRINTS" id="PR00080">
    <property type="entry name" value="SDRFAMILY"/>
</dbReference>
<name>F8C8G6_MYXFH</name>
<proteinExistence type="inferred from homology"/>
<dbReference type="SUPFAM" id="SSF51735">
    <property type="entry name" value="NAD(P)-binding Rossmann-fold domains"/>
    <property type="match status" value="1"/>
</dbReference>
<protein>
    <submittedName>
        <fullName evidence="5">Dehydrogenase</fullName>
    </submittedName>
</protein>
<dbReference type="Gene3D" id="3.40.50.720">
    <property type="entry name" value="NAD(P)-binding Rossmann-like Domain"/>
    <property type="match status" value="1"/>
</dbReference>
<dbReference type="KEGG" id="mfu:LILAB_00400"/>
<dbReference type="PANTHER" id="PTHR43490:SF99">
    <property type="entry name" value="SHORT-CHAIN DEHYDROGENASE_REDUCTASE"/>
    <property type="match status" value="1"/>
</dbReference>
<dbReference type="InterPro" id="IPR036291">
    <property type="entry name" value="NAD(P)-bd_dom_sf"/>
</dbReference>
<comment type="similarity">
    <text evidence="1 4">Belongs to the short-chain dehydrogenases/reductases (SDR) family.</text>
</comment>
<evidence type="ECO:0000313" key="6">
    <source>
        <dbReference type="Proteomes" id="UP000000488"/>
    </source>
</evidence>
<dbReference type="Pfam" id="PF00106">
    <property type="entry name" value="adh_short"/>
    <property type="match status" value="1"/>
</dbReference>
<dbReference type="STRING" id="483219.LILAB_00400"/>
<evidence type="ECO:0000256" key="4">
    <source>
        <dbReference type="RuleBase" id="RU000363"/>
    </source>
</evidence>
<dbReference type="eggNOG" id="COG1028">
    <property type="taxonomic scope" value="Bacteria"/>
</dbReference>
<evidence type="ECO:0000256" key="1">
    <source>
        <dbReference type="ARBA" id="ARBA00006484"/>
    </source>
</evidence>
<organism evidence="5 6">
    <name type="scientific">Myxococcus fulvus (strain ATCC BAA-855 / HW-1)</name>
    <dbReference type="NCBI Taxonomy" id="483219"/>
    <lineage>
        <taxon>Bacteria</taxon>
        <taxon>Pseudomonadati</taxon>
        <taxon>Myxococcota</taxon>
        <taxon>Myxococcia</taxon>
        <taxon>Myxococcales</taxon>
        <taxon>Cystobacterineae</taxon>
        <taxon>Myxococcaceae</taxon>
        <taxon>Myxococcus</taxon>
    </lineage>
</organism>
<evidence type="ECO:0000256" key="3">
    <source>
        <dbReference type="ARBA" id="ARBA00023002"/>
    </source>
</evidence>
<sequence>MDSTGKTALVTGGNKGIGFAVVRQLAAHGYTTWLGSRDEARGRAAVAALEEAGAGDVRFIALDVTDEASGAAAAARIASLTPSLDVLINNAGIYVKEGDGAPSTVRLDAMRATYDVNVFGPLRVTAAFLPLLRAARGAHVVMVGAGLGSLTLQLDPSQGLSRWPAFAYSSSKTALNALTVGFANELREEGIVVTVVNPGFVATDLNGHAGTLTTDEGAERVLRAVQLPLSATGSFVTDHGTCPW</sequence>
<dbReference type="PRINTS" id="PR00081">
    <property type="entry name" value="GDHRDH"/>
</dbReference>
<evidence type="ECO:0000256" key="2">
    <source>
        <dbReference type="ARBA" id="ARBA00022857"/>
    </source>
</evidence>
<keyword evidence="2" id="KW-0521">NADP</keyword>
<gene>
    <name evidence="5" type="ordered locus">LILAB_00400</name>
</gene>
<dbReference type="GO" id="GO:0016491">
    <property type="term" value="F:oxidoreductase activity"/>
    <property type="evidence" value="ECO:0007669"/>
    <property type="project" value="UniProtKB-KW"/>
</dbReference>
<evidence type="ECO:0000313" key="5">
    <source>
        <dbReference type="EMBL" id="AEI62012.1"/>
    </source>
</evidence>
<accession>F8C8G6</accession>
<reference evidence="5 6" key="1">
    <citation type="journal article" date="2011" name="J. Bacteriol.">
        <title>Genome sequence of the halotolerant marine bacterium Myxococcus fulvus HW-1.</title>
        <authorList>
            <person name="Li Z.F."/>
            <person name="Li X."/>
            <person name="Liu H."/>
            <person name="Liu X."/>
            <person name="Han K."/>
            <person name="Wu Z.H."/>
            <person name="Hu W."/>
            <person name="Li F.F."/>
            <person name="Li Y.Z."/>
        </authorList>
    </citation>
    <scope>NUCLEOTIDE SEQUENCE [LARGE SCALE GENOMIC DNA]</scope>
    <source>
        <strain evidence="6">ATCC BAA-855 / HW-1</strain>
    </source>
</reference>